<evidence type="ECO:0000259" key="4">
    <source>
        <dbReference type="PROSITE" id="PS50010"/>
    </source>
</evidence>
<dbReference type="Pfam" id="PF02493">
    <property type="entry name" value="MORN"/>
    <property type="match status" value="2"/>
</dbReference>
<feature type="compositionally biased region" description="Polar residues" evidence="3">
    <location>
        <begin position="910"/>
        <end position="919"/>
    </location>
</feature>
<dbReference type="InterPro" id="IPR003409">
    <property type="entry name" value="MORN"/>
</dbReference>
<feature type="region of interest" description="Disordered" evidence="3">
    <location>
        <begin position="933"/>
        <end position="965"/>
    </location>
</feature>
<dbReference type="PANTHER" id="PTHR46944">
    <property type="entry name" value="RHO GUANINE NUCLEOTIDE EXCHANGE FACTOR 33"/>
    <property type="match status" value="1"/>
</dbReference>
<feature type="compositionally biased region" description="Basic and acidic residues" evidence="3">
    <location>
        <begin position="272"/>
        <end position="284"/>
    </location>
</feature>
<reference evidence="5" key="1">
    <citation type="submission" date="2019-10" db="EMBL/GenBank/DDBJ databases">
        <title>The sequence and de novo assembly of the wild yak genome.</title>
        <authorList>
            <person name="Liu Y."/>
        </authorList>
    </citation>
    <scope>NUCLEOTIDE SEQUENCE [LARGE SCALE GENOMIC DNA]</scope>
    <source>
        <strain evidence="5">WY2019</strain>
    </source>
</reference>
<feature type="compositionally biased region" description="Polar residues" evidence="3">
    <location>
        <begin position="850"/>
        <end position="860"/>
    </location>
</feature>
<dbReference type="PANTHER" id="PTHR46944:SF1">
    <property type="entry name" value="RHO GUANINE NUCLEOTIDE EXCHANGE FACTOR 33"/>
    <property type="match status" value="1"/>
</dbReference>
<dbReference type="Pfam" id="PF00621">
    <property type="entry name" value="RhoGEF"/>
    <property type="match status" value="1"/>
</dbReference>
<evidence type="ECO:0000256" key="3">
    <source>
        <dbReference type="SAM" id="MobiDB-lite"/>
    </source>
</evidence>
<feature type="region of interest" description="Disordered" evidence="3">
    <location>
        <begin position="839"/>
        <end position="919"/>
    </location>
</feature>
<feature type="compositionally biased region" description="Polar residues" evidence="3">
    <location>
        <begin position="984"/>
        <end position="1003"/>
    </location>
</feature>
<organism evidence="5 6">
    <name type="scientific">Bos mutus</name>
    <name type="common">wild yak</name>
    <dbReference type="NCBI Taxonomy" id="72004"/>
    <lineage>
        <taxon>Eukaryota</taxon>
        <taxon>Metazoa</taxon>
        <taxon>Chordata</taxon>
        <taxon>Craniata</taxon>
        <taxon>Vertebrata</taxon>
        <taxon>Euteleostomi</taxon>
        <taxon>Mammalia</taxon>
        <taxon>Eutheria</taxon>
        <taxon>Laurasiatheria</taxon>
        <taxon>Artiodactyla</taxon>
        <taxon>Ruminantia</taxon>
        <taxon>Pecora</taxon>
        <taxon>Bovidae</taxon>
        <taxon>Bovinae</taxon>
        <taxon>Bos</taxon>
    </lineage>
</organism>
<feature type="compositionally biased region" description="Basic and acidic residues" evidence="3">
    <location>
        <begin position="708"/>
        <end position="719"/>
    </location>
</feature>
<feature type="region of interest" description="Disordered" evidence="3">
    <location>
        <begin position="272"/>
        <end position="314"/>
    </location>
</feature>
<name>A0A6B0RUA1_9CETA</name>
<keyword evidence="6" id="KW-1185">Reference proteome</keyword>
<accession>A0A6B0RUA1</accession>
<keyword evidence="1" id="KW-0677">Repeat</keyword>
<dbReference type="SMART" id="SM00325">
    <property type="entry name" value="RhoGEF"/>
    <property type="match status" value="1"/>
</dbReference>
<dbReference type="SMART" id="SM00698">
    <property type="entry name" value="MORN"/>
    <property type="match status" value="3"/>
</dbReference>
<dbReference type="SUPFAM" id="SSF48065">
    <property type="entry name" value="DBL homology domain (DH-domain)"/>
    <property type="match status" value="1"/>
</dbReference>
<feature type="coiled-coil region" evidence="2">
    <location>
        <begin position="176"/>
        <end position="203"/>
    </location>
</feature>
<dbReference type="InterPro" id="IPR035899">
    <property type="entry name" value="DBL_dom_sf"/>
</dbReference>
<dbReference type="InterPro" id="IPR042849">
    <property type="entry name" value="ARHGEF33"/>
</dbReference>
<dbReference type="GO" id="GO:0005085">
    <property type="term" value="F:guanyl-nucleotide exchange factor activity"/>
    <property type="evidence" value="ECO:0007669"/>
    <property type="project" value="InterPro"/>
</dbReference>
<dbReference type="EMBL" id="VBQZ03000065">
    <property type="protein sequence ID" value="MXQ90843.1"/>
    <property type="molecule type" value="Genomic_DNA"/>
</dbReference>
<evidence type="ECO:0000313" key="5">
    <source>
        <dbReference type="EMBL" id="MXQ90843.1"/>
    </source>
</evidence>
<dbReference type="InterPro" id="IPR000219">
    <property type="entry name" value="DH_dom"/>
</dbReference>
<gene>
    <name evidence="5" type="ORF">E5288_WYG019525</name>
</gene>
<evidence type="ECO:0000313" key="6">
    <source>
        <dbReference type="Proteomes" id="UP000322234"/>
    </source>
</evidence>
<protein>
    <recommendedName>
        <fullName evidence="4">DH domain-containing protein</fullName>
    </recommendedName>
</protein>
<feature type="compositionally biased region" description="Basic and acidic residues" evidence="3">
    <location>
        <begin position="933"/>
        <end position="946"/>
    </location>
</feature>
<proteinExistence type="predicted"/>
<feature type="region of interest" description="Disordered" evidence="3">
    <location>
        <begin position="668"/>
        <end position="719"/>
    </location>
</feature>
<feature type="domain" description="DH" evidence="4">
    <location>
        <begin position="436"/>
        <end position="611"/>
    </location>
</feature>
<sequence length="1003" mass="112845">MEMPTPEVFKINFIFPNGDKYEGDCIRTSSGVIERNGIGIHTTPNGIVYTGSWKDDKMNGFGRLEHFSGAIYEGHFKDNMFHGLGTYTFPNGAKYTGNFNENRVEGEGQYTDIQGLEWCVFMSMTIDYQMLGDNEHKPMNNPSAQIYQASKYKSSLNLPPVGARLQRQDGGIITSLEQLHEKINEMRNVFNSLENKLQALASELKTGFTEAMQELSRIQHGEYALEEKVKSCRCSMEEKVTEMKNSLNYFKEELSNAMSMIQAITSKQEEMQQKIEQLQQEKRRESRKVKAKKTQKEEHGSQAGPAQAQGSPFRSINIPEPVLPSEDFTNLLPSQAYEKAQETRSMHVGDSNVKGMMGPGMTPTTPEAEENLKPCLSADIQPKSHLPPGVWRQPKEAKDWGEEYVTKDHPDKLKEVSQGRHSSLENVLCETSLAAKRQTVALELLESERKYVINISLILKIKATFQGSDGKRNSKERSLFPGSLRYIVQQHLDLLHALQERVLKWPRQGVLGDLFLKLTNDENNFLDYYVAYLRDLPECISLVHVVVLKEGDEEIKSDIYTLFFHIVQRIPEYLIHLQNVLKFTEQEHPDYYLLLVCVQRLRVFISHYTLLFQCNEDLLIQKRKKLKKSSMAKLYKGLASQCANAGQDASPTAGPEAVRDSGIHSEEMLQPYPSAPSSGPAVTHLMPPVKKSQQQQSLMESMQPGKPSDWEMEGRKHERPESLLAPAQFCAAEQDVKALAGPLQAIPEMDFEPSPAEPLGNVERSLRAPAELLPDARSYVPAAYEEFEYGGEIFALPAPYDEEPFQAPALFENCSPASSESSLDICFLRPVSFAMEAERPEHPLQPLPKSATSPAGSSSAYKLEAAAQAHKTKPLSRSLKEFPRAPPPEGRAAQAHGPAASARGAPRTFFPQQRSQSEKQTYLEVRREMHLEDATRFCPKEERESEQTSFSDQNPRQDQKGGFRSSFRKLFKKNLDCGADHVIESTTTQESIDNCTSCSSLPA</sequence>
<dbReference type="PROSITE" id="PS50010">
    <property type="entry name" value="DH_2"/>
    <property type="match status" value="1"/>
</dbReference>
<evidence type="ECO:0000256" key="1">
    <source>
        <dbReference type="ARBA" id="ARBA00022737"/>
    </source>
</evidence>
<comment type="caution">
    <text evidence="5">The sequence shown here is derived from an EMBL/GenBank/DDBJ whole genome shotgun (WGS) entry which is preliminary data.</text>
</comment>
<dbReference type="SUPFAM" id="SSF82185">
    <property type="entry name" value="Histone H3 K4-specific methyltransferase SET7/9 N-terminal domain"/>
    <property type="match status" value="1"/>
</dbReference>
<evidence type="ECO:0000256" key="2">
    <source>
        <dbReference type="SAM" id="Coils"/>
    </source>
</evidence>
<dbReference type="AlphaFoldDB" id="A0A6B0RUA1"/>
<keyword evidence="2" id="KW-0175">Coiled coil</keyword>
<dbReference type="Gene3D" id="1.20.900.10">
    <property type="entry name" value="Dbl homology (DH) domain"/>
    <property type="match status" value="1"/>
</dbReference>
<dbReference type="Proteomes" id="UP000322234">
    <property type="component" value="Unassembled WGS sequence"/>
</dbReference>
<feature type="region of interest" description="Disordered" evidence="3">
    <location>
        <begin position="983"/>
        <end position="1003"/>
    </location>
</feature>
<dbReference type="Gene3D" id="2.20.110.10">
    <property type="entry name" value="Histone H3 K4-specific methyltransferase SET7/9 N-terminal domain"/>
    <property type="match status" value="2"/>
</dbReference>